<dbReference type="SUPFAM" id="SSF54452">
    <property type="entry name" value="MHC antigen-recognition domain"/>
    <property type="match status" value="1"/>
</dbReference>
<proteinExistence type="predicted"/>
<dbReference type="Proteomes" id="UP000887565">
    <property type="component" value="Unplaced"/>
</dbReference>
<dbReference type="InterPro" id="IPR011162">
    <property type="entry name" value="MHC_I/II-like_Ag-recog"/>
</dbReference>
<feature type="transmembrane region" description="Helical" evidence="2">
    <location>
        <begin position="135"/>
        <end position="159"/>
    </location>
</feature>
<reference evidence="6" key="1">
    <citation type="submission" date="2022-11" db="UniProtKB">
        <authorList>
            <consortium name="WormBaseParasite"/>
        </authorList>
    </citation>
    <scope>IDENTIFICATION</scope>
</reference>
<keyword evidence="2" id="KW-0472">Membrane</keyword>
<feature type="signal peptide" evidence="3">
    <location>
        <begin position="1"/>
        <end position="27"/>
    </location>
</feature>
<dbReference type="PROSITE" id="PS50835">
    <property type="entry name" value="IG_LIKE"/>
    <property type="match status" value="1"/>
</dbReference>
<evidence type="ECO:0000256" key="1">
    <source>
        <dbReference type="ARBA" id="ARBA00023180"/>
    </source>
</evidence>
<keyword evidence="3" id="KW-0732">Signal</keyword>
<keyword evidence="1" id="KW-0325">Glycoprotein</keyword>
<feature type="domain" description="Ig-like" evidence="4">
    <location>
        <begin position="51"/>
        <end position="131"/>
    </location>
</feature>
<accession>A0A915KAQ9</accession>
<name>A0A915KAQ9_ROMCU</name>
<evidence type="ECO:0000256" key="3">
    <source>
        <dbReference type="SAM" id="SignalP"/>
    </source>
</evidence>
<keyword evidence="2" id="KW-0812">Transmembrane</keyword>
<protein>
    <submittedName>
        <fullName evidence="6">Ig-like domain-containing protein</fullName>
    </submittedName>
</protein>
<evidence type="ECO:0000313" key="6">
    <source>
        <dbReference type="WBParaSite" id="nRc.2.0.1.t35003-RA"/>
    </source>
</evidence>
<dbReference type="WBParaSite" id="nRc.2.0.1.t35003-RA">
    <property type="protein sequence ID" value="nRc.2.0.1.t35003-RA"/>
    <property type="gene ID" value="nRc.2.0.1.g35003"/>
</dbReference>
<keyword evidence="5" id="KW-1185">Reference proteome</keyword>
<evidence type="ECO:0000259" key="4">
    <source>
        <dbReference type="PROSITE" id="PS50835"/>
    </source>
</evidence>
<feature type="chain" id="PRO_5037403468" evidence="3">
    <location>
        <begin position="28"/>
        <end position="162"/>
    </location>
</feature>
<dbReference type="InterPro" id="IPR007110">
    <property type="entry name" value="Ig-like_dom"/>
</dbReference>
<sequence length="162" mass="18517">MSCSISTFSISGLLIIAFRCTTTQVDAIENNTTTSTHGFDGPRYRINALLGWPLLLTCNSSSVGTNPRWLWIQDEPLKRQLWLRNNETSFYEFSGLQLFIPTVRQKYEHKSSYLCMEQHTMTGVAYYINLPKSGWLFPAWILQIIIIGSVFGLSVCILVKRK</sequence>
<dbReference type="AlphaFoldDB" id="A0A915KAQ9"/>
<evidence type="ECO:0000313" key="5">
    <source>
        <dbReference type="Proteomes" id="UP000887565"/>
    </source>
</evidence>
<evidence type="ECO:0000256" key="2">
    <source>
        <dbReference type="SAM" id="Phobius"/>
    </source>
</evidence>
<keyword evidence="2" id="KW-1133">Transmembrane helix</keyword>
<organism evidence="5 6">
    <name type="scientific">Romanomermis culicivorax</name>
    <name type="common">Nematode worm</name>
    <dbReference type="NCBI Taxonomy" id="13658"/>
    <lineage>
        <taxon>Eukaryota</taxon>
        <taxon>Metazoa</taxon>
        <taxon>Ecdysozoa</taxon>
        <taxon>Nematoda</taxon>
        <taxon>Enoplea</taxon>
        <taxon>Dorylaimia</taxon>
        <taxon>Mermithida</taxon>
        <taxon>Mermithoidea</taxon>
        <taxon>Mermithidae</taxon>
        <taxon>Romanomermis</taxon>
    </lineage>
</organism>